<reference evidence="3" key="1">
    <citation type="journal article" date="2015" name="Nature">
        <title>Complex archaea that bridge the gap between prokaryotes and eukaryotes.</title>
        <authorList>
            <person name="Spang A."/>
            <person name="Saw J.H."/>
            <person name="Jorgensen S.L."/>
            <person name="Zaremba-Niedzwiedzka K."/>
            <person name="Martijn J."/>
            <person name="Lind A.E."/>
            <person name="van Eijk R."/>
            <person name="Schleper C."/>
            <person name="Guy L."/>
            <person name="Ettema T.J."/>
        </authorList>
    </citation>
    <scope>NUCLEOTIDE SEQUENCE</scope>
</reference>
<feature type="transmembrane region" description="Helical" evidence="2">
    <location>
        <begin position="86"/>
        <end position="107"/>
    </location>
</feature>
<protein>
    <recommendedName>
        <fullName evidence="4">CDP-alcohol phosphatidyltransferase</fullName>
    </recommendedName>
</protein>
<evidence type="ECO:0000313" key="3">
    <source>
        <dbReference type="EMBL" id="KKM67519.1"/>
    </source>
</evidence>
<dbReference type="AlphaFoldDB" id="A0A0F9JCI6"/>
<keyword evidence="2" id="KW-1133">Transmembrane helix</keyword>
<accession>A0A0F9JCI6</accession>
<feature type="transmembrane region" description="Helical" evidence="2">
    <location>
        <begin position="61"/>
        <end position="80"/>
    </location>
</feature>
<evidence type="ECO:0008006" key="4">
    <source>
        <dbReference type="Google" id="ProtNLM"/>
    </source>
</evidence>
<organism evidence="3">
    <name type="scientific">marine sediment metagenome</name>
    <dbReference type="NCBI Taxonomy" id="412755"/>
    <lineage>
        <taxon>unclassified sequences</taxon>
        <taxon>metagenomes</taxon>
        <taxon>ecological metagenomes</taxon>
    </lineage>
</organism>
<dbReference type="GO" id="GO:0008654">
    <property type="term" value="P:phospholipid biosynthetic process"/>
    <property type="evidence" value="ECO:0007669"/>
    <property type="project" value="InterPro"/>
</dbReference>
<dbReference type="Gene3D" id="1.20.120.1760">
    <property type="match status" value="1"/>
</dbReference>
<dbReference type="InterPro" id="IPR048254">
    <property type="entry name" value="CDP_ALCOHOL_P_TRANSF_CS"/>
</dbReference>
<dbReference type="EMBL" id="LAZR01010332">
    <property type="protein sequence ID" value="KKM67519.1"/>
    <property type="molecule type" value="Genomic_DNA"/>
</dbReference>
<name>A0A0F9JCI6_9ZZZZ</name>
<feature type="transmembrane region" description="Helical" evidence="2">
    <location>
        <begin position="6"/>
        <end position="29"/>
    </location>
</feature>
<evidence type="ECO:0000256" key="2">
    <source>
        <dbReference type="SAM" id="Phobius"/>
    </source>
</evidence>
<gene>
    <name evidence="3" type="ORF">LCGC14_1470240</name>
</gene>
<proteinExistence type="predicted"/>
<keyword evidence="2" id="KW-0472">Membrane</keyword>
<feature type="non-terminal residue" evidence="3">
    <location>
        <position position="131"/>
    </location>
</feature>
<comment type="caution">
    <text evidence="3">The sequence shown here is derived from an EMBL/GenBank/DDBJ whole genome shotgun (WGS) entry which is preliminary data.</text>
</comment>
<dbReference type="InterPro" id="IPR043130">
    <property type="entry name" value="CDP-OH_PTrfase_TM_dom"/>
</dbReference>
<dbReference type="GO" id="GO:0016780">
    <property type="term" value="F:phosphotransferase activity, for other substituted phosphate groups"/>
    <property type="evidence" value="ECO:0007669"/>
    <property type="project" value="InterPro"/>
</dbReference>
<evidence type="ECO:0000256" key="1">
    <source>
        <dbReference type="ARBA" id="ARBA00022679"/>
    </source>
</evidence>
<dbReference type="Pfam" id="PF01066">
    <property type="entry name" value="CDP-OH_P_transf"/>
    <property type="match status" value="1"/>
</dbReference>
<dbReference type="InterPro" id="IPR000462">
    <property type="entry name" value="CDP-OH_P_trans"/>
</dbReference>
<keyword evidence="2" id="KW-0812">Transmembrane</keyword>
<sequence length="131" mass="13948">MNGDRAGPLFFLLGLPIIGGIVIQLASILDGSDGEVARLKKMQSPFGNFFDAVLDRYSDGFILFGMFYYMLTASAVGNILGPSSTALVVGTSMLALLGTLMVSYTSAKSVADFGYRYGGQWTAAGRGRDLR</sequence>
<dbReference type="GO" id="GO:0016020">
    <property type="term" value="C:membrane"/>
    <property type="evidence" value="ECO:0007669"/>
    <property type="project" value="InterPro"/>
</dbReference>
<keyword evidence="1" id="KW-0808">Transferase</keyword>
<dbReference type="PROSITE" id="PS00379">
    <property type="entry name" value="CDP_ALCOHOL_P_TRANSF"/>
    <property type="match status" value="1"/>
</dbReference>